<dbReference type="Proteomes" id="UP001239111">
    <property type="component" value="Chromosome 1"/>
</dbReference>
<evidence type="ECO:0000313" key="1">
    <source>
        <dbReference type="EMBL" id="KAJ8686265.1"/>
    </source>
</evidence>
<keyword evidence="2" id="KW-1185">Reference proteome</keyword>
<accession>A0ACC2PWT3</accession>
<dbReference type="EMBL" id="CM056741">
    <property type="protein sequence ID" value="KAJ8686265.1"/>
    <property type="molecule type" value="Genomic_DNA"/>
</dbReference>
<protein>
    <submittedName>
        <fullName evidence="1">Uncharacterized protein</fullName>
    </submittedName>
</protein>
<organism evidence="1 2">
    <name type="scientific">Eretmocerus hayati</name>
    <dbReference type="NCBI Taxonomy" id="131215"/>
    <lineage>
        <taxon>Eukaryota</taxon>
        <taxon>Metazoa</taxon>
        <taxon>Ecdysozoa</taxon>
        <taxon>Arthropoda</taxon>
        <taxon>Hexapoda</taxon>
        <taxon>Insecta</taxon>
        <taxon>Pterygota</taxon>
        <taxon>Neoptera</taxon>
        <taxon>Endopterygota</taxon>
        <taxon>Hymenoptera</taxon>
        <taxon>Apocrita</taxon>
        <taxon>Proctotrupomorpha</taxon>
        <taxon>Chalcidoidea</taxon>
        <taxon>Aphelinidae</taxon>
        <taxon>Aphelininae</taxon>
        <taxon>Eretmocerus</taxon>
    </lineage>
</organism>
<comment type="caution">
    <text evidence="1">The sequence shown here is derived from an EMBL/GenBank/DDBJ whole genome shotgun (WGS) entry which is preliminary data.</text>
</comment>
<reference evidence="1" key="1">
    <citation type="submission" date="2023-04" db="EMBL/GenBank/DDBJ databases">
        <title>A chromosome-level genome assembly of the parasitoid wasp Eretmocerus hayati.</title>
        <authorList>
            <person name="Zhong Y."/>
            <person name="Liu S."/>
            <person name="Liu Y."/>
        </authorList>
    </citation>
    <scope>NUCLEOTIDE SEQUENCE</scope>
    <source>
        <strain evidence="1">ZJU_SS_LIU_2023</strain>
    </source>
</reference>
<evidence type="ECO:0000313" key="2">
    <source>
        <dbReference type="Proteomes" id="UP001239111"/>
    </source>
</evidence>
<gene>
    <name evidence="1" type="ORF">QAD02_022059</name>
</gene>
<name>A0ACC2PWT3_9HYME</name>
<sequence length="1069" mass="120885">MSSTPTTNHKQKGHLYLASSLCDGLEDNDLKQVKTLLRSKEADPNVLMPLHGVTPFHLVIGNDSEAFAEEVTKLFLRHGGNPNVKSVDGMTPVHVAAAWGRATILELLLANGGDPLSVDCDQCSPFHYAFQGEHYEAVQILSKYCINQGEDDQELRYKRELDRVLINNGEVIAEYTLWNDLSLSSRSQDQCIAEDLGTSSSNNYESSNQSIAPISIHNEFVTLRRNHMRSDAREKLNRFSKHNHTDVFDFKRETMEEEIRLINEIISQLSSSIASDVDNTNYCPSLYTMESSPEQPTENSRKIQMKMIFNRQKHSSKNYSTPAGLDFSKGNSTLRVIKKHNNVSQLNSDKMINKHKKHGSVSNENASPEQDYSFPRNNTSKSHTELKCQFPHDDSLLNLKNWRDETIISKSPNLELKTNSNNNRHIKNSNFCKKATSVHMGLSKKYPLVSKSNCLPKGSNKFANVCAPLSRIPRPKKFFTSSNSKSIKRTMNASAATDIPCKRKSSLLSEEIISECCNRTLFQQLRDNHTSCVSSHQLSHEDKSSNITEEIKISRSIFTDSQKTCSENDISLQPKTSRLRSSLHNWIGSTKSNCSSLDRTSTQCFSGLDMTSGVGRLQSRSAIKCKTESCNFDGIEGDISSPKVSVNTDMNQAILGTLTHNELKLLSQFDETLDFQKNSNSMTVNNSMFCEKTGASYDSSDVLRSTSKVDFHKSVDDDNEIEVKSKISSSPESDIISKTSNSSTRTFFSIEEEYKYEDADEGIALLERRLCVSPSCASTDLNSSFYSCSTAASEPLPKELFLLDNASLRDKLKNLGDNPGPIISTTYHVYLKRLHRLEKQKKNPLCLANRSKESCTSTNKEKDLLTPFLLSVEWIKGLSDLEVMEQRVFQEFVNPDPSRKWREGSSKMSFNYLLLDPRVTRNLPRRAINLSLAEKWETFLSAIFYVGKGKKSRPYEHLYDAFKIWVSQDQHNNHSSKIQKILDIWNEGKGVIVLHVFHNTIPVEAYTREAAMIDVLGTKKLGNCKCGDYYGVVATWRMKEKRDLGRYLLYKAMQILLIEGERQIFPDNL</sequence>
<proteinExistence type="predicted"/>